<proteinExistence type="predicted"/>
<evidence type="ECO:0000313" key="2">
    <source>
        <dbReference type="EMBL" id="MVN77748.1"/>
    </source>
</evidence>
<reference evidence="2 3" key="1">
    <citation type="submission" date="2019-12" db="EMBL/GenBank/DDBJ databases">
        <title>Hymenobacter sp. HMF4947 Genome sequencing and assembly.</title>
        <authorList>
            <person name="Kang H."/>
            <person name="Cha I."/>
            <person name="Kim H."/>
            <person name="Joh K."/>
        </authorList>
    </citation>
    <scope>NUCLEOTIDE SEQUENCE [LARGE SCALE GENOMIC DNA]</scope>
    <source>
        <strain evidence="2 3">HMF4947</strain>
    </source>
</reference>
<dbReference type="RefSeq" id="WP_157567066.1">
    <property type="nucleotide sequence ID" value="NZ_WQKZ01000003.1"/>
</dbReference>
<sequence length="117" mass="13221">MESTFNFPTVTYAQVLEAVAKGLCVARLSWNCAGNYLFMRPADEIPVRYISRASSLPASVRRYLEKRTKGETHRHTGEEITISFGAYLCLVTADLRIVNGWAPSQEDMFATDWIILD</sequence>
<dbReference type="EMBL" id="WQKZ01000003">
    <property type="protein sequence ID" value="MVN77748.1"/>
    <property type="molecule type" value="Genomic_DNA"/>
</dbReference>
<dbReference type="InterPro" id="IPR021361">
    <property type="entry name" value="Tad2-like_dom"/>
</dbReference>
<protein>
    <submittedName>
        <fullName evidence="2">DUF2829 domain-containing protein</fullName>
    </submittedName>
</protein>
<name>A0A7K1TH69_9BACT</name>
<dbReference type="AlphaFoldDB" id="A0A7K1TH69"/>
<feature type="domain" description="Thoeris anti-defense 2-like" evidence="1">
    <location>
        <begin position="11"/>
        <end position="115"/>
    </location>
</feature>
<dbReference type="Pfam" id="PF11195">
    <property type="entry name" value="Tad2-like"/>
    <property type="match status" value="1"/>
</dbReference>
<dbReference type="Proteomes" id="UP000441336">
    <property type="component" value="Unassembled WGS sequence"/>
</dbReference>
<comment type="caution">
    <text evidence="2">The sequence shown here is derived from an EMBL/GenBank/DDBJ whole genome shotgun (WGS) entry which is preliminary data.</text>
</comment>
<keyword evidence="3" id="KW-1185">Reference proteome</keyword>
<evidence type="ECO:0000313" key="3">
    <source>
        <dbReference type="Proteomes" id="UP000441336"/>
    </source>
</evidence>
<evidence type="ECO:0000259" key="1">
    <source>
        <dbReference type="Pfam" id="PF11195"/>
    </source>
</evidence>
<accession>A0A7K1TH69</accession>
<gene>
    <name evidence="2" type="ORF">GO988_15550</name>
</gene>
<organism evidence="2 3">
    <name type="scientific">Hymenobacter ginkgonis</name>
    <dbReference type="NCBI Taxonomy" id="2682976"/>
    <lineage>
        <taxon>Bacteria</taxon>
        <taxon>Pseudomonadati</taxon>
        <taxon>Bacteroidota</taxon>
        <taxon>Cytophagia</taxon>
        <taxon>Cytophagales</taxon>
        <taxon>Hymenobacteraceae</taxon>
        <taxon>Hymenobacter</taxon>
    </lineage>
</organism>